<comment type="caution">
    <text evidence="1">The sequence shown here is derived from an EMBL/GenBank/DDBJ whole genome shotgun (WGS) entry which is preliminary data.</text>
</comment>
<dbReference type="PROSITE" id="PS51257">
    <property type="entry name" value="PROKAR_LIPOPROTEIN"/>
    <property type="match status" value="1"/>
</dbReference>
<dbReference type="EMBL" id="JAPZDC010000002">
    <property type="protein sequence ID" value="MDN5063284.1"/>
    <property type="molecule type" value="Genomic_DNA"/>
</dbReference>
<reference evidence="1" key="2">
    <citation type="journal article" date="2023" name="Microorganisms">
        <title>Genomic Characterization of Arcobacter butzleri Strains Isolated from Various Sources in Lithuania.</title>
        <authorList>
            <person name="Uljanovas D."/>
            <person name="Golz G."/>
            <person name="Fleischmann S."/>
            <person name="Kudirkiene E."/>
            <person name="Kasetiene N."/>
            <person name="Grineviciene A."/>
            <person name="Tamuleviciene E."/>
            <person name="Aksomaitiene J."/>
            <person name="Alter T."/>
            <person name="Malakauskas M."/>
        </authorList>
    </citation>
    <scope>NUCLEOTIDE SEQUENCE</scope>
    <source>
        <strain evidence="1">RCM39</strain>
    </source>
</reference>
<dbReference type="RefSeq" id="WP_152021164.1">
    <property type="nucleotide sequence ID" value="NZ_CABVRK010000033.1"/>
</dbReference>
<reference evidence="1" key="1">
    <citation type="submission" date="2022-12" db="EMBL/GenBank/DDBJ databases">
        <authorList>
            <person name="Uljanovas D."/>
        </authorList>
    </citation>
    <scope>NUCLEOTIDE SEQUENCE</scope>
    <source>
        <strain evidence="1">RCM39</strain>
    </source>
</reference>
<evidence type="ECO:0008006" key="3">
    <source>
        <dbReference type="Google" id="ProtNLM"/>
    </source>
</evidence>
<dbReference type="AlphaFoldDB" id="A0AAW7PQL0"/>
<accession>A0AAW7PQL0</accession>
<evidence type="ECO:0000313" key="1">
    <source>
        <dbReference type="EMBL" id="MDN5063284.1"/>
    </source>
</evidence>
<evidence type="ECO:0000313" key="2">
    <source>
        <dbReference type="Proteomes" id="UP001171529"/>
    </source>
</evidence>
<proteinExistence type="predicted"/>
<dbReference type="Proteomes" id="UP001171529">
    <property type="component" value="Unassembled WGS sequence"/>
</dbReference>
<sequence>MKIINIILILTISIFSSGCYLGTNDYETFTRLNNSLIEKKISMINSKLAYKKESYNEEEYIYIRDYNKIDNIPKECIFGFITKKEDPKQILIRWEIISGKEYCKEQQKWIFSF</sequence>
<gene>
    <name evidence="1" type="ORF">O8C91_03645</name>
</gene>
<protein>
    <recommendedName>
        <fullName evidence="3">Lipoprotein</fullName>
    </recommendedName>
</protein>
<organism evidence="1 2">
    <name type="scientific">Aliarcobacter butzleri</name>
    <dbReference type="NCBI Taxonomy" id="28197"/>
    <lineage>
        <taxon>Bacteria</taxon>
        <taxon>Pseudomonadati</taxon>
        <taxon>Campylobacterota</taxon>
        <taxon>Epsilonproteobacteria</taxon>
        <taxon>Campylobacterales</taxon>
        <taxon>Arcobacteraceae</taxon>
        <taxon>Aliarcobacter</taxon>
    </lineage>
</organism>
<name>A0AAW7PQL0_9BACT</name>